<dbReference type="Pfam" id="PF04965">
    <property type="entry name" value="GPW_gp25"/>
    <property type="match status" value="1"/>
</dbReference>
<accession>A0A4R3VAC1</accession>
<evidence type="ECO:0000313" key="3">
    <source>
        <dbReference type="Proteomes" id="UP000294692"/>
    </source>
</evidence>
<dbReference type="Gene3D" id="3.10.450.40">
    <property type="match status" value="1"/>
</dbReference>
<evidence type="ECO:0000313" key="2">
    <source>
        <dbReference type="EMBL" id="TCV00514.1"/>
    </source>
</evidence>
<keyword evidence="3" id="KW-1185">Reference proteome</keyword>
<feature type="domain" description="IraD/Gp25-like" evidence="1">
    <location>
        <begin position="17"/>
        <end position="100"/>
    </location>
</feature>
<evidence type="ECO:0000259" key="1">
    <source>
        <dbReference type="Pfam" id="PF04965"/>
    </source>
</evidence>
<dbReference type="InterPro" id="IPR007048">
    <property type="entry name" value="IraD/Gp25-like"/>
</dbReference>
<dbReference type="AlphaFoldDB" id="A0A4R3VAC1"/>
<dbReference type="Proteomes" id="UP000294692">
    <property type="component" value="Unassembled WGS sequence"/>
</dbReference>
<sequence length="121" mass="13188">MSIGMSTGTGRAIEEMDHLRQSILQILWTRVGSRVKRRTFGSLLPELIDQPLNDYTIIQLYAATATALLMHEPRLRLTSVQLAIDADRPGAATLEISGTASLNGRRRPVSLSVPYAQGTAA</sequence>
<name>A0A4R3VAC1_9BURK</name>
<dbReference type="EMBL" id="SMBX01000003">
    <property type="protein sequence ID" value="TCV00514.1"/>
    <property type="molecule type" value="Genomic_DNA"/>
</dbReference>
<dbReference type="SUPFAM" id="SSF160719">
    <property type="entry name" value="gpW/gp25-like"/>
    <property type="match status" value="1"/>
</dbReference>
<comment type="caution">
    <text evidence="2">The sequence shown here is derived from an EMBL/GenBank/DDBJ whole genome shotgun (WGS) entry which is preliminary data.</text>
</comment>
<organism evidence="2 3">
    <name type="scientific">Paracandidimonas soli</name>
    <dbReference type="NCBI Taxonomy" id="1917182"/>
    <lineage>
        <taxon>Bacteria</taxon>
        <taxon>Pseudomonadati</taxon>
        <taxon>Pseudomonadota</taxon>
        <taxon>Betaproteobacteria</taxon>
        <taxon>Burkholderiales</taxon>
        <taxon>Alcaligenaceae</taxon>
        <taxon>Paracandidimonas</taxon>
    </lineage>
</organism>
<gene>
    <name evidence="2" type="ORF">EV686_10394</name>
</gene>
<protein>
    <recommendedName>
        <fullName evidence="1">IraD/Gp25-like domain-containing protein</fullName>
    </recommendedName>
</protein>
<dbReference type="RefSeq" id="WP_132475092.1">
    <property type="nucleotide sequence ID" value="NZ_SMBX01000003.1"/>
</dbReference>
<proteinExistence type="predicted"/>
<dbReference type="OrthoDB" id="9802846at2"/>
<reference evidence="2 3" key="1">
    <citation type="submission" date="2019-03" db="EMBL/GenBank/DDBJ databases">
        <title>Genomic Encyclopedia of Type Strains, Phase IV (KMG-IV): sequencing the most valuable type-strain genomes for metagenomic binning, comparative biology and taxonomic classification.</title>
        <authorList>
            <person name="Goeker M."/>
        </authorList>
    </citation>
    <scope>NUCLEOTIDE SEQUENCE [LARGE SCALE GENOMIC DNA]</scope>
    <source>
        <strain evidence="2 3">DSM 100048</strain>
    </source>
</reference>